<feature type="region of interest" description="Disordered" evidence="1">
    <location>
        <begin position="179"/>
        <end position="227"/>
    </location>
</feature>
<feature type="region of interest" description="Disordered" evidence="1">
    <location>
        <begin position="147"/>
        <end position="167"/>
    </location>
</feature>
<protein>
    <submittedName>
        <fullName evidence="2">Uncharacterized protein</fullName>
    </submittedName>
</protein>
<dbReference type="AlphaFoldDB" id="A0A9P0AU96"/>
<name>A0A9P0AU96_BRAAE</name>
<proteinExistence type="predicted"/>
<keyword evidence="3" id="KW-1185">Reference proteome</keyword>
<feature type="compositionally biased region" description="Basic and acidic residues" evidence="1">
    <location>
        <begin position="147"/>
        <end position="163"/>
    </location>
</feature>
<dbReference type="OrthoDB" id="7764447at2759"/>
<gene>
    <name evidence="2" type="ORF">MELIAE_LOCUS2785</name>
</gene>
<accession>A0A9P0AU96</accession>
<evidence type="ECO:0000256" key="1">
    <source>
        <dbReference type="SAM" id="MobiDB-lite"/>
    </source>
</evidence>
<feature type="compositionally biased region" description="Basic and acidic residues" evidence="1">
    <location>
        <begin position="206"/>
        <end position="227"/>
    </location>
</feature>
<dbReference type="EMBL" id="OV121142">
    <property type="protein sequence ID" value="CAH0549740.1"/>
    <property type="molecule type" value="Genomic_DNA"/>
</dbReference>
<dbReference type="Proteomes" id="UP001154078">
    <property type="component" value="Chromosome 11"/>
</dbReference>
<feature type="region of interest" description="Disordered" evidence="1">
    <location>
        <begin position="286"/>
        <end position="319"/>
    </location>
</feature>
<sequence>MEQIVIKKEPEELVDDSKGDISMNYDELSTAADQKTILTSGIAIKQEIKEELDDFKALLEIGSEFNSDDERGDLCSNVKEEEMDCEFFEEVDTEFFNNEDNEEKVEDKAMSEIKIEVEYHGVQSDKSGIMFNTIKAAEVKERLKKMKEESLERNKKQQEEKYERKKRLQREKYWRKKTEGALQCPEEGKPKIRQPGGKTESTTSKTEVKKTRNNIDRKRALNRERQRRYIEKIKSNEELEQIYKDQQKEKYKKRKAAGKIISIEKLTPRQKKYQREKWKEVKQKYRQQKRHLNQVIENTPPSTPPNSRPTTPILQIAPE</sequence>
<evidence type="ECO:0000313" key="2">
    <source>
        <dbReference type="EMBL" id="CAH0549740.1"/>
    </source>
</evidence>
<reference evidence="2" key="1">
    <citation type="submission" date="2021-12" db="EMBL/GenBank/DDBJ databases">
        <authorList>
            <person name="King R."/>
        </authorList>
    </citation>
    <scope>NUCLEOTIDE SEQUENCE</scope>
</reference>
<organism evidence="2 3">
    <name type="scientific">Brassicogethes aeneus</name>
    <name type="common">Rape pollen beetle</name>
    <name type="synonym">Meligethes aeneus</name>
    <dbReference type="NCBI Taxonomy" id="1431903"/>
    <lineage>
        <taxon>Eukaryota</taxon>
        <taxon>Metazoa</taxon>
        <taxon>Ecdysozoa</taxon>
        <taxon>Arthropoda</taxon>
        <taxon>Hexapoda</taxon>
        <taxon>Insecta</taxon>
        <taxon>Pterygota</taxon>
        <taxon>Neoptera</taxon>
        <taxon>Endopterygota</taxon>
        <taxon>Coleoptera</taxon>
        <taxon>Polyphaga</taxon>
        <taxon>Cucujiformia</taxon>
        <taxon>Nitidulidae</taxon>
        <taxon>Meligethinae</taxon>
        <taxon>Brassicogethes</taxon>
    </lineage>
</organism>
<evidence type="ECO:0000313" key="3">
    <source>
        <dbReference type="Proteomes" id="UP001154078"/>
    </source>
</evidence>